<name>A0A2T6AZ47_9RHOB</name>
<keyword evidence="1" id="KW-1133">Transmembrane helix</keyword>
<protein>
    <submittedName>
        <fullName evidence="2">Uncharacterized protein</fullName>
    </submittedName>
</protein>
<dbReference type="EMBL" id="QBKP01000008">
    <property type="protein sequence ID" value="PTX49080.1"/>
    <property type="molecule type" value="Genomic_DNA"/>
</dbReference>
<dbReference type="RefSeq" id="WP_108129346.1">
    <property type="nucleotide sequence ID" value="NZ_QBKP01000008.1"/>
</dbReference>
<keyword evidence="1" id="KW-0812">Transmembrane</keyword>
<accession>A0A2T6AZ47</accession>
<keyword evidence="3" id="KW-1185">Reference proteome</keyword>
<proteinExistence type="predicted"/>
<keyword evidence="1" id="KW-0472">Membrane</keyword>
<dbReference type="Proteomes" id="UP000244224">
    <property type="component" value="Unassembled WGS sequence"/>
</dbReference>
<reference evidence="2 3" key="1">
    <citation type="submission" date="2018-04" db="EMBL/GenBank/DDBJ databases">
        <title>Genomic Encyclopedia of Archaeal and Bacterial Type Strains, Phase II (KMG-II): from individual species to whole genera.</title>
        <authorList>
            <person name="Goeker M."/>
        </authorList>
    </citation>
    <scope>NUCLEOTIDE SEQUENCE [LARGE SCALE GENOMIC DNA]</scope>
    <source>
        <strain evidence="2 3">DSM 21823</strain>
    </source>
</reference>
<evidence type="ECO:0000256" key="1">
    <source>
        <dbReference type="SAM" id="Phobius"/>
    </source>
</evidence>
<organism evidence="2 3">
    <name type="scientific">Gemmobacter caeni</name>
    <dbReference type="NCBI Taxonomy" id="589035"/>
    <lineage>
        <taxon>Bacteria</taxon>
        <taxon>Pseudomonadati</taxon>
        <taxon>Pseudomonadota</taxon>
        <taxon>Alphaproteobacteria</taxon>
        <taxon>Rhodobacterales</taxon>
        <taxon>Paracoccaceae</taxon>
        <taxon>Gemmobacter</taxon>
    </lineage>
</organism>
<gene>
    <name evidence="2" type="ORF">C8N34_108190</name>
</gene>
<dbReference type="AlphaFoldDB" id="A0A2T6AZ47"/>
<comment type="caution">
    <text evidence="2">The sequence shown here is derived from an EMBL/GenBank/DDBJ whole genome shotgun (WGS) entry which is preliminary data.</text>
</comment>
<evidence type="ECO:0000313" key="2">
    <source>
        <dbReference type="EMBL" id="PTX49080.1"/>
    </source>
</evidence>
<sequence length="148" mass="16367">MRFFLAEPISEMVHNPWPTVILIAVVISVIVGHAIFELVSGKYKTQGVKEVSKERKSYDELAAILKEASEQWCGKTIQHVRSGGLYDIVGVHFRESDMAVCIVYCPAEYRGTAGTYATVKVNTSKVKFARSVEEMGFGSRFVFVGGLA</sequence>
<feature type="transmembrane region" description="Helical" evidence="1">
    <location>
        <begin position="20"/>
        <end position="39"/>
    </location>
</feature>
<evidence type="ECO:0000313" key="3">
    <source>
        <dbReference type="Proteomes" id="UP000244224"/>
    </source>
</evidence>